<gene>
    <name evidence="1" type="ORF">GLYMA_16G196100</name>
</gene>
<dbReference type="Proteomes" id="UP000008827">
    <property type="component" value="Chromosome 16"/>
</dbReference>
<dbReference type="EMBL" id="CM000849">
    <property type="protein sequence ID" value="KRH09100.1"/>
    <property type="molecule type" value="Genomic_DNA"/>
</dbReference>
<protein>
    <submittedName>
        <fullName evidence="1 2">Uncharacterized protein</fullName>
    </submittedName>
</protein>
<keyword evidence="3" id="KW-1185">Reference proteome</keyword>
<reference evidence="1" key="3">
    <citation type="submission" date="2018-07" db="EMBL/GenBank/DDBJ databases">
        <title>WGS assembly of Glycine max.</title>
        <authorList>
            <person name="Schmutz J."/>
            <person name="Cannon S."/>
            <person name="Schlueter J."/>
            <person name="Ma J."/>
            <person name="Mitros T."/>
            <person name="Nelson W."/>
            <person name="Hyten D."/>
            <person name="Song Q."/>
            <person name="Thelen J."/>
            <person name="Cheng J."/>
            <person name="Xu D."/>
            <person name="Hellsten U."/>
            <person name="May G."/>
            <person name="Yu Y."/>
            <person name="Sakurai T."/>
            <person name="Umezawa T."/>
            <person name="Bhattacharyya M."/>
            <person name="Sandhu D."/>
            <person name="Valliyodan B."/>
            <person name="Lindquist E."/>
            <person name="Peto M."/>
            <person name="Grant D."/>
            <person name="Shu S."/>
            <person name="Goodstein D."/>
            <person name="Barry K."/>
            <person name="Futrell-Griggs M."/>
            <person name="Abernathy B."/>
            <person name="Du J."/>
            <person name="Tian Z."/>
            <person name="Zhu L."/>
            <person name="Gill N."/>
            <person name="Joshi T."/>
            <person name="Libault M."/>
            <person name="Sethuraman A."/>
            <person name="Zhang X."/>
            <person name="Shinozaki K."/>
            <person name="Nguyen H."/>
            <person name="Wing R."/>
            <person name="Cregan P."/>
            <person name="Specht J."/>
            <person name="Grimwood J."/>
            <person name="Rokhsar D."/>
            <person name="Stacey G."/>
            <person name="Shoemaker R."/>
            <person name="Jackson S."/>
        </authorList>
    </citation>
    <scope>NUCLEOTIDE SEQUENCE</scope>
    <source>
        <tissue evidence="1">Callus</tissue>
    </source>
</reference>
<name>K7MIJ9_SOYBN</name>
<dbReference type="Gramene" id="KRH09100">
    <property type="protein sequence ID" value="KRH09100"/>
    <property type="gene ID" value="GLYMA_16G196100"/>
</dbReference>
<accession>K7MIJ9</accession>
<dbReference type="EnsemblPlants" id="KRH09100">
    <property type="protein sequence ID" value="KRH09100"/>
    <property type="gene ID" value="GLYMA_16G196100"/>
</dbReference>
<proteinExistence type="predicted"/>
<dbReference type="HOGENOM" id="CLU_2745064_0_0_1"/>
<reference evidence="1 2" key="1">
    <citation type="journal article" date="2010" name="Nature">
        <title>Genome sequence of the palaeopolyploid soybean.</title>
        <authorList>
            <person name="Schmutz J."/>
            <person name="Cannon S.B."/>
            <person name="Schlueter J."/>
            <person name="Ma J."/>
            <person name="Mitros T."/>
            <person name="Nelson W."/>
            <person name="Hyten D.L."/>
            <person name="Song Q."/>
            <person name="Thelen J.J."/>
            <person name="Cheng J."/>
            <person name="Xu D."/>
            <person name="Hellsten U."/>
            <person name="May G.D."/>
            <person name="Yu Y."/>
            <person name="Sakurai T."/>
            <person name="Umezawa T."/>
            <person name="Bhattacharyya M.K."/>
            <person name="Sandhu D."/>
            <person name="Valliyodan B."/>
            <person name="Lindquist E."/>
            <person name="Peto M."/>
            <person name="Grant D."/>
            <person name="Shu S."/>
            <person name="Goodstein D."/>
            <person name="Barry K."/>
            <person name="Futrell-Griggs M."/>
            <person name="Abernathy B."/>
            <person name="Du J."/>
            <person name="Tian Z."/>
            <person name="Zhu L."/>
            <person name="Gill N."/>
            <person name="Joshi T."/>
            <person name="Libault M."/>
            <person name="Sethuraman A."/>
            <person name="Zhang X.-C."/>
            <person name="Shinozaki K."/>
            <person name="Nguyen H.T."/>
            <person name="Wing R.A."/>
            <person name="Cregan P."/>
            <person name="Specht J."/>
            <person name="Grimwood J."/>
            <person name="Rokhsar D."/>
            <person name="Stacey G."/>
            <person name="Shoemaker R.C."/>
            <person name="Jackson S.A."/>
        </authorList>
    </citation>
    <scope>NUCLEOTIDE SEQUENCE [LARGE SCALE GENOMIC DNA]</scope>
    <source>
        <strain evidence="2">cv. Williams 82</strain>
        <tissue evidence="1">Callus</tissue>
    </source>
</reference>
<dbReference type="AlphaFoldDB" id="K7MIJ9"/>
<dbReference type="InParanoid" id="K7MIJ9"/>
<evidence type="ECO:0000313" key="2">
    <source>
        <dbReference type="EnsemblPlants" id="KRH09100"/>
    </source>
</evidence>
<evidence type="ECO:0000313" key="1">
    <source>
        <dbReference type="EMBL" id="KRH09100.1"/>
    </source>
</evidence>
<organism evidence="2">
    <name type="scientific">Glycine max</name>
    <name type="common">Soybean</name>
    <name type="synonym">Glycine hispida</name>
    <dbReference type="NCBI Taxonomy" id="3847"/>
    <lineage>
        <taxon>Eukaryota</taxon>
        <taxon>Viridiplantae</taxon>
        <taxon>Streptophyta</taxon>
        <taxon>Embryophyta</taxon>
        <taxon>Tracheophyta</taxon>
        <taxon>Spermatophyta</taxon>
        <taxon>Magnoliopsida</taxon>
        <taxon>eudicotyledons</taxon>
        <taxon>Gunneridae</taxon>
        <taxon>Pentapetalae</taxon>
        <taxon>rosids</taxon>
        <taxon>fabids</taxon>
        <taxon>Fabales</taxon>
        <taxon>Fabaceae</taxon>
        <taxon>Papilionoideae</taxon>
        <taxon>50 kb inversion clade</taxon>
        <taxon>NPAAA clade</taxon>
        <taxon>indigoferoid/millettioid clade</taxon>
        <taxon>Phaseoleae</taxon>
        <taxon>Glycine</taxon>
        <taxon>Glycine subgen. Soja</taxon>
    </lineage>
</organism>
<evidence type="ECO:0000313" key="3">
    <source>
        <dbReference type="Proteomes" id="UP000008827"/>
    </source>
</evidence>
<reference evidence="2" key="2">
    <citation type="submission" date="2018-02" db="UniProtKB">
        <authorList>
            <consortium name="EnsemblPlants"/>
        </authorList>
    </citation>
    <scope>IDENTIFICATION</scope>
    <source>
        <strain evidence="2">Williams 82</strain>
    </source>
</reference>
<dbReference type="PaxDb" id="3847-GLYMA16G32058.1"/>
<sequence length="71" mass="8611">MIMIQRTKASLFIISYVGSKTYDTVLINQTRTYMWKDLKYKEYSSQHMFYSILCCTIMHCSNYYIKQEKDI</sequence>